<dbReference type="GO" id="GO:0005496">
    <property type="term" value="F:steroid binding"/>
    <property type="evidence" value="ECO:0007669"/>
    <property type="project" value="UniProtKB-KW"/>
</dbReference>
<evidence type="ECO:0000256" key="7">
    <source>
        <dbReference type="ARBA" id="ARBA00023157"/>
    </source>
</evidence>
<dbReference type="CTD" id="6462"/>
<gene>
    <name evidence="16" type="primary">SHBG</name>
</gene>
<evidence type="ECO:0000313" key="15">
    <source>
        <dbReference type="Proteomes" id="UP001652642"/>
    </source>
</evidence>
<keyword evidence="15" id="KW-1185">Reference proteome</keyword>
<evidence type="ECO:0000259" key="14">
    <source>
        <dbReference type="PROSITE" id="PS50025"/>
    </source>
</evidence>
<dbReference type="InterPro" id="IPR051145">
    <property type="entry name" value="GAS-SHBG-PROS"/>
</dbReference>
<feature type="disulfide bond" evidence="11">
    <location>
        <begin position="199"/>
        <end position="226"/>
    </location>
</feature>
<evidence type="ECO:0000256" key="9">
    <source>
        <dbReference type="ARBA" id="ARBA00037620"/>
    </source>
</evidence>
<evidence type="ECO:0000256" key="8">
    <source>
        <dbReference type="ARBA" id="ARBA00023180"/>
    </source>
</evidence>
<dbReference type="CDD" id="cd00110">
    <property type="entry name" value="LamG"/>
    <property type="match status" value="1"/>
</dbReference>
<dbReference type="InterPro" id="IPR001791">
    <property type="entry name" value="Laminin_G"/>
</dbReference>
<evidence type="ECO:0000256" key="12">
    <source>
        <dbReference type="SAM" id="MobiDB-lite"/>
    </source>
</evidence>
<dbReference type="AlphaFoldDB" id="A0A6J0UX38"/>
<protein>
    <recommendedName>
        <fullName evidence="10">Sex hormone-binding globulin</fullName>
    </recommendedName>
</protein>
<keyword evidence="6" id="KW-0446">Lipid-binding</keyword>
<reference evidence="16" key="1">
    <citation type="submission" date="2025-08" db="UniProtKB">
        <authorList>
            <consortium name="RefSeq"/>
        </authorList>
    </citation>
    <scope>IDENTIFICATION</scope>
</reference>
<evidence type="ECO:0000256" key="5">
    <source>
        <dbReference type="ARBA" id="ARBA00022729"/>
    </source>
</evidence>
<organism evidence="15 16">
    <name type="scientific">Pogona vitticeps</name>
    <name type="common">central bearded dragon</name>
    <dbReference type="NCBI Taxonomy" id="103695"/>
    <lineage>
        <taxon>Eukaryota</taxon>
        <taxon>Metazoa</taxon>
        <taxon>Chordata</taxon>
        <taxon>Craniata</taxon>
        <taxon>Vertebrata</taxon>
        <taxon>Euteleostomi</taxon>
        <taxon>Lepidosauria</taxon>
        <taxon>Squamata</taxon>
        <taxon>Bifurcata</taxon>
        <taxon>Unidentata</taxon>
        <taxon>Episquamata</taxon>
        <taxon>Toxicofera</taxon>
        <taxon>Iguania</taxon>
        <taxon>Acrodonta</taxon>
        <taxon>Agamidae</taxon>
        <taxon>Amphibolurinae</taxon>
        <taxon>Pogona</taxon>
    </lineage>
</organism>
<evidence type="ECO:0000256" key="4">
    <source>
        <dbReference type="ARBA" id="ARBA00022665"/>
    </source>
</evidence>
<accession>A0A6J0UX38</accession>
<proteinExistence type="predicted"/>
<keyword evidence="5 13" id="KW-0732">Signal</keyword>
<keyword evidence="8" id="KW-0325">Glycoprotein</keyword>
<comment type="function">
    <text evidence="9">Functions as an androgen transport protein, but may also be involved in receptor mediated processes. Each dimer binds one molecule of steroid. Specific for 5-alpha-dihydrotestosterone, testosterone, and 17-beta-estradiol. Regulates the plasma metabolic clearance rate of steroid hormones by controlling their plasma concentration.</text>
</comment>
<dbReference type="GeneID" id="110087749"/>
<sequence>MLPVAAWVLLVGVLGASRTTAGELLQEIESSYDGQYGQCFQSLSGEAGALNLGQRWGESSPTATLYIDLHAVKSAASSFDFRTFDPEGVIFYGDTVPGMDWFVLALRRGKPEMQIHNAITNLTVSGGRRLDDGQWHRVMVKNEGHVVLLEVDGDEHLVLSHVSYPIVEQQEPSMRIGVGGLFIPVQELLTPLNTAMDGCMRRWDWLNQTAEWREGTSLEDDGTKGCFPSIRPGSFFPGRGLATFSLTGLPMGLSPTNGSWSLTLQMGIGAAPQSGTLLAVSSLKQTPVLRLDLQHTDLVAHLGNKTVLLVPLPLRGCLDAQLFLRVTPTRLTLRLGGAESEMPIPRTEFDSLKHLWLSKRGHLVVGGLPGQEISALAQERSYFRGCLHAIRVQGQELDLDSAQSRSNSIWAHSCPGPDDAESKAALDGGN</sequence>
<feature type="signal peptide" evidence="13">
    <location>
        <begin position="1"/>
        <end position="21"/>
    </location>
</feature>
<feature type="domain" description="Laminin G" evidence="14">
    <location>
        <begin position="56"/>
        <end position="226"/>
    </location>
</feature>
<dbReference type="PROSITE" id="PS50025">
    <property type="entry name" value="LAM_G_DOMAIN"/>
    <property type="match status" value="1"/>
</dbReference>
<keyword evidence="7 11" id="KW-1015">Disulfide bond</keyword>
<evidence type="ECO:0000256" key="6">
    <source>
        <dbReference type="ARBA" id="ARBA00023121"/>
    </source>
</evidence>
<dbReference type="InParanoid" id="A0A6J0UX38"/>
<dbReference type="SUPFAM" id="SSF49899">
    <property type="entry name" value="Concanavalin A-like lectins/glucanases"/>
    <property type="match status" value="2"/>
</dbReference>
<dbReference type="InterPro" id="IPR013320">
    <property type="entry name" value="ConA-like_dom_sf"/>
</dbReference>
<dbReference type="PANTHER" id="PTHR24040">
    <property type="entry name" value="LAMININ G-LIKE DOMAIN-CONTAINING PROTEIN"/>
    <property type="match status" value="1"/>
</dbReference>
<feature type="region of interest" description="Disordered" evidence="12">
    <location>
        <begin position="410"/>
        <end position="430"/>
    </location>
</feature>
<evidence type="ECO:0000256" key="1">
    <source>
        <dbReference type="ARBA" id="ARBA00004613"/>
    </source>
</evidence>
<dbReference type="Proteomes" id="UP001652642">
    <property type="component" value="Chromosome 6"/>
</dbReference>
<dbReference type="SMART" id="SM00282">
    <property type="entry name" value="LamG"/>
    <property type="match status" value="2"/>
</dbReference>
<dbReference type="Gene3D" id="2.60.120.200">
    <property type="match status" value="2"/>
</dbReference>
<comment type="subunit">
    <text evidence="2">Homodimer.</text>
</comment>
<evidence type="ECO:0000256" key="3">
    <source>
        <dbReference type="ARBA" id="ARBA00022525"/>
    </source>
</evidence>
<dbReference type="Pfam" id="PF00054">
    <property type="entry name" value="Laminin_G_1"/>
    <property type="match status" value="1"/>
</dbReference>
<evidence type="ECO:0000313" key="16">
    <source>
        <dbReference type="RefSeq" id="XP_020665267.2"/>
    </source>
</evidence>
<evidence type="ECO:0000256" key="2">
    <source>
        <dbReference type="ARBA" id="ARBA00011738"/>
    </source>
</evidence>
<dbReference type="PANTHER" id="PTHR24040:SF3">
    <property type="entry name" value="SEX HORMONE-BINDING GLOBULIN"/>
    <property type="match status" value="1"/>
</dbReference>
<dbReference type="OrthoDB" id="6275838at2759"/>
<evidence type="ECO:0000256" key="13">
    <source>
        <dbReference type="SAM" id="SignalP"/>
    </source>
</evidence>
<dbReference type="KEGG" id="pvt:110087749"/>
<keyword evidence="4" id="KW-0754">Steroid-binding</keyword>
<name>A0A6J0UX38_9SAUR</name>
<dbReference type="RefSeq" id="XP_020665267.2">
    <property type="nucleotide sequence ID" value="XM_020809608.2"/>
</dbReference>
<evidence type="ECO:0000256" key="10">
    <source>
        <dbReference type="ARBA" id="ARBA00040510"/>
    </source>
</evidence>
<keyword evidence="3" id="KW-0964">Secreted</keyword>
<comment type="subcellular location">
    <subcellularLocation>
        <location evidence="1">Secreted</location>
    </subcellularLocation>
</comment>
<dbReference type="GO" id="GO:0005576">
    <property type="term" value="C:extracellular region"/>
    <property type="evidence" value="ECO:0007669"/>
    <property type="project" value="UniProtKB-SubCell"/>
</dbReference>
<evidence type="ECO:0000256" key="11">
    <source>
        <dbReference type="PROSITE-ProRule" id="PRU00122"/>
    </source>
</evidence>
<feature type="chain" id="PRO_5047197732" description="Sex hormone-binding globulin" evidence="13">
    <location>
        <begin position="22"/>
        <end position="430"/>
    </location>
</feature>